<dbReference type="EMBL" id="JAUYVO010000019">
    <property type="protein sequence ID" value="MDP2524369.1"/>
    <property type="molecule type" value="Genomic_DNA"/>
</dbReference>
<evidence type="ECO:0000256" key="1">
    <source>
        <dbReference type="ARBA" id="ARBA00022448"/>
    </source>
</evidence>
<comment type="similarity">
    <text evidence="9">Belongs to the Bfd family.</text>
</comment>
<evidence type="ECO:0000256" key="4">
    <source>
        <dbReference type="ARBA" id="ARBA00022982"/>
    </source>
</evidence>
<comment type="cofactor">
    <cofactor evidence="7">
        <name>[2Fe-2S] cluster</name>
        <dbReference type="ChEBI" id="CHEBI:190135"/>
    </cofactor>
</comment>
<evidence type="ECO:0000313" key="11">
    <source>
        <dbReference type="EMBL" id="MDO6451942.1"/>
    </source>
</evidence>
<keyword evidence="4" id="KW-0249">Electron transport</keyword>
<dbReference type="EMBL" id="JAUOPG010000001">
    <property type="protein sequence ID" value="MDO6451942.1"/>
    <property type="molecule type" value="Genomic_DNA"/>
</dbReference>
<dbReference type="Proteomes" id="UP001177341">
    <property type="component" value="Unassembled WGS sequence"/>
</dbReference>
<feature type="domain" description="BFD-like [2Fe-2S]-binding" evidence="10">
    <location>
        <begin position="2"/>
        <end position="50"/>
    </location>
</feature>
<evidence type="ECO:0000313" key="13">
    <source>
        <dbReference type="Proteomes" id="UP001169862"/>
    </source>
</evidence>
<sequence length="66" mass="7096">MYVCICNGVTDSQILQAVEEGATSIRELNKTLSVGNCCGKCTRVARQIIKGHFDDAEVDSLAYSAV</sequence>
<keyword evidence="3" id="KW-0479">Metal-binding</keyword>
<evidence type="ECO:0000256" key="7">
    <source>
        <dbReference type="ARBA" id="ARBA00034078"/>
    </source>
</evidence>
<dbReference type="GO" id="GO:0051537">
    <property type="term" value="F:2 iron, 2 sulfur cluster binding"/>
    <property type="evidence" value="ECO:0007669"/>
    <property type="project" value="UniProtKB-KW"/>
</dbReference>
<dbReference type="Gene3D" id="1.10.10.1100">
    <property type="entry name" value="BFD-like [2Fe-2S]-binding domain"/>
    <property type="match status" value="1"/>
</dbReference>
<accession>A0AAW7XFT7</accession>
<evidence type="ECO:0000256" key="5">
    <source>
        <dbReference type="ARBA" id="ARBA00023004"/>
    </source>
</evidence>
<dbReference type="PANTHER" id="PTHR37424">
    <property type="entry name" value="BACTERIOFERRITIN-ASSOCIATED FERREDOXIN"/>
    <property type="match status" value="1"/>
</dbReference>
<proteinExistence type="inferred from homology"/>
<keyword evidence="5" id="KW-0408">Iron</keyword>
<evidence type="ECO:0000256" key="3">
    <source>
        <dbReference type="ARBA" id="ARBA00022723"/>
    </source>
</evidence>
<reference evidence="11" key="1">
    <citation type="submission" date="2023-07" db="EMBL/GenBank/DDBJ databases">
        <title>Genome content predicts the carbon catabolic preferences of heterotrophic bacteria.</title>
        <authorList>
            <person name="Gralka M."/>
        </authorList>
    </citation>
    <scope>NUCLEOTIDE SEQUENCE</scope>
    <source>
        <strain evidence="12">5G01</strain>
        <strain evidence="11">I2M16</strain>
    </source>
</reference>
<protein>
    <recommendedName>
        <fullName evidence="8">Bacterioferritin-associated ferredoxin</fullName>
    </recommendedName>
</protein>
<evidence type="ECO:0000256" key="8">
    <source>
        <dbReference type="ARBA" id="ARBA00039386"/>
    </source>
</evidence>
<dbReference type="InterPro" id="IPR052371">
    <property type="entry name" value="BFD-associated_ferredoxin"/>
</dbReference>
<organism evidence="11 13">
    <name type="scientific">Neptunomonas phycophila</name>
    <dbReference type="NCBI Taxonomy" id="1572645"/>
    <lineage>
        <taxon>Bacteria</taxon>
        <taxon>Pseudomonadati</taxon>
        <taxon>Pseudomonadota</taxon>
        <taxon>Gammaproteobacteria</taxon>
        <taxon>Oceanospirillales</taxon>
        <taxon>Oceanospirillaceae</taxon>
        <taxon>Neptunomonas</taxon>
    </lineage>
</organism>
<keyword evidence="1" id="KW-0813">Transport</keyword>
<evidence type="ECO:0000259" key="10">
    <source>
        <dbReference type="Pfam" id="PF04324"/>
    </source>
</evidence>
<dbReference type="AlphaFoldDB" id="A0AAW7XFT7"/>
<dbReference type="PANTHER" id="PTHR37424:SF1">
    <property type="entry name" value="BACTERIOFERRITIN-ASSOCIATED FERREDOXIN"/>
    <property type="match status" value="1"/>
</dbReference>
<gene>
    <name evidence="11" type="ORF">Q4490_00060</name>
    <name evidence="12" type="ORF">Q8W30_17530</name>
</gene>
<evidence type="ECO:0000313" key="12">
    <source>
        <dbReference type="EMBL" id="MDP2524369.1"/>
    </source>
</evidence>
<evidence type="ECO:0000256" key="2">
    <source>
        <dbReference type="ARBA" id="ARBA00022714"/>
    </source>
</evidence>
<dbReference type="RefSeq" id="WP_075173525.1">
    <property type="nucleotide sequence ID" value="NZ_CAXPRB010000033.1"/>
</dbReference>
<comment type="caution">
    <text evidence="11">The sequence shown here is derived from an EMBL/GenBank/DDBJ whole genome shotgun (WGS) entry which is preliminary data.</text>
</comment>
<dbReference type="InterPro" id="IPR007419">
    <property type="entry name" value="BFD-like_2Fe2S-bd_dom"/>
</dbReference>
<evidence type="ECO:0000256" key="6">
    <source>
        <dbReference type="ARBA" id="ARBA00023014"/>
    </source>
</evidence>
<name>A0AAW7XFT7_9GAMM</name>
<dbReference type="Pfam" id="PF04324">
    <property type="entry name" value="Fer2_BFD"/>
    <property type="match status" value="1"/>
</dbReference>
<dbReference type="InterPro" id="IPR041854">
    <property type="entry name" value="BFD-like_2Fe2S-bd_dom_sf"/>
</dbReference>
<dbReference type="Proteomes" id="UP001169862">
    <property type="component" value="Unassembled WGS sequence"/>
</dbReference>
<dbReference type="CDD" id="cd19945">
    <property type="entry name" value="Fer2_BFD"/>
    <property type="match status" value="1"/>
</dbReference>
<dbReference type="GO" id="GO:0046872">
    <property type="term" value="F:metal ion binding"/>
    <property type="evidence" value="ECO:0007669"/>
    <property type="project" value="UniProtKB-KW"/>
</dbReference>
<keyword evidence="6" id="KW-0411">Iron-sulfur</keyword>
<evidence type="ECO:0000256" key="9">
    <source>
        <dbReference type="ARBA" id="ARBA00046332"/>
    </source>
</evidence>
<keyword evidence="14" id="KW-1185">Reference proteome</keyword>
<evidence type="ECO:0000313" key="14">
    <source>
        <dbReference type="Proteomes" id="UP001177341"/>
    </source>
</evidence>
<keyword evidence="2" id="KW-0001">2Fe-2S</keyword>